<keyword evidence="2" id="KW-1185">Reference proteome</keyword>
<evidence type="ECO:0000313" key="1">
    <source>
        <dbReference type="EMBL" id="KGF56037.1"/>
    </source>
</evidence>
<dbReference type="RefSeq" id="WP_044940196.1">
    <property type="nucleotide sequence ID" value="NZ_KN174162.1"/>
</dbReference>
<dbReference type="Proteomes" id="UP000029585">
    <property type="component" value="Unassembled WGS sequence"/>
</dbReference>
<dbReference type="HOGENOM" id="CLU_2259636_0_0_9"/>
<sequence>MKWEELAYSLLEARPNDAVKLALAVAEGKPPNLKGADLRALVELEVKPGGGVRVELMDKGAALGAILKAGLPQDGDPEAVASFFAALQGAAREEPVSGCDEKN</sequence>
<proteinExistence type="predicted"/>
<gene>
    <name evidence="1" type="ORF">HMPREF9460_01504</name>
</gene>
<dbReference type="PATRIC" id="fig|742738.3.peg.1552"/>
<dbReference type="EMBL" id="ADLO01000052">
    <property type="protein sequence ID" value="KGF56037.1"/>
    <property type="molecule type" value="Genomic_DNA"/>
</dbReference>
<organism evidence="1 2">
    <name type="scientific">Flavonifractor plautii 1_3_50AFAA</name>
    <dbReference type="NCBI Taxonomy" id="742738"/>
    <lineage>
        <taxon>Bacteria</taxon>
        <taxon>Bacillati</taxon>
        <taxon>Bacillota</taxon>
        <taxon>Clostridia</taxon>
        <taxon>Eubacteriales</taxon>
        <taxon>Oscillospiraceae</taxon>
        <taxon>Flavonifractor</taxon>
    </lineage>
</organism>
<protein>
    <submittedName>
        <fullName evidence="1">Uncharacterized protein</fullName>
    </submittedName>
</protein>
<comment type="caution">
    <text evidence="1">The sequence shown here is derived from an EMBL/GenBank/DDBJ whole genome shotgun (WGS) entry which is preliminary data.</text>
</comment>
<reference evidence="1 2" key="1">
    <citation type="submission" date="2011-08" db="EMBL/GenBank/DDBJ databases">
        <title>The Genome Sequence of Clostridium orbiscindens 1_3_50AFAA.</title>
        <authorList>
            <consortium name="The Broad Institute Genome Sequencing Platform"/>
            <person name="Earl A."/>
            <person name="Ward D."/>
            <person name="Feldgarden M."/>
            <person name="Gevers D."/>
            <person name="Daigneault M."/>
            <person name="Strauss J."/>
            <person name="Allen-Vercoe E."/>
            <person name="Young S.K."/>
            <person name="Zeng Q."/>
            <person name="Gargeya S."/>
            <person name="Fitzgerald M."/>
            <person name="Haas B."/>
            <person name="Abouelleil A."/>
            <person name="Alvarado L."/>
            <person name="Arachchi H.M."/>
            <person name="Berlin A."/>
            <person name="Brown A."/>
            <person name="Chapman S.B."/>
            <person name="Chen Z."/>
            <person name="Dunbar C."/>
            <person name="Freedman E."/>
            <person name="Gearin G."/>
            <person name="Gellesch M."/>
            <person name="Goldberg J."/>
            <person name="Griggs A."/>
            <person name="Gujja S."/>
            <person name="Heiman D."/>
            <person name="Howarth C."/>
            <person name="Larson L."/>
            <person name="Lui A."/>
            <person name="MacDonald P.J.P."/>
            <person name="Montmayeur A."/>
            <person name="Murphy C."/>
            <person name="Neiman D."/>
            <person name="Pearson M."/>
            <person name="Priest M."/>
            <person name="Roberts A."/>
            <person name="Saif S."/>
            <person name="Shea T."/>
            <person name="Shenoy N."/>
            <person name="Sisk P."/>
            <person name="Stolte C."/>
            <person name="Sykes S."/>
            <person name="Wortman J."/>
            <person name="Nusbaum C."/>
            <person name="Birren B."/>
        </authorList>
    </citation>
    <scope>NUCLEOTIDE SEQUENCE [LARGE SCALE GENOMIC DNA]</scope>
    <source>
        <strain evidence="1 2">1_3_50AFAA</strain>
    </source>
</reference>
<accession>A0A096CML6</accession>
<name>A0A096CML6_FLAPL</name>
<dbReference type="AlphaFoldDB" id="A0A096CML6"/>
<evidence type="ECO:0000313" key="2">
    <source>
        <dbReference type="Proteomes" id="UP000029585"/>
    </source>
</evidence>